<feature type="compositionally biased region" description="Basic and acidic residues" evidence="1">
    <location>
        <begin position="32"/>
        <end position="63"/>
    </location>
</feature>
<name>A0A1Y2A8X3_9PLEO</name>
<protein>
    <submittedName>
        <fullName evidence="3">Uncharacterized protein</fullName>
    </submittedName>
</protein>
<feature type="transmembrane region" description="Helical" evidence="2">
    <location>
        <begin position="6"/>
        <end position="24"/>
    </location>
</feature>
<keyword evidence="2" id="KW-0812">Transmembrane</keyword>
<sequence>MSSSSKFGTFFSLVITGVIVYFQVKTASKEMRNEQQGHLGVDSDRYQDEHPPDMSEETRHGVDQKIWTMTTTRCSSITETGSERVETEKYLHGDFSEFFSQIRDGRATLHGNQESGELADQKIWTPTTTPPSSSGDPETDSGDEECDITDADKFPEDFGDNL</sequence>
<keyword evidence="4" id="KW-1185">Reference proteome</keyword>
<keyword evidence="2" id="KW-1133">Transmembrane helix</keyword>
<evidence type="ECO:0000256" key="2">
    <source>
        <dbReference type="SAM" id="Phobius"/>
    </source>
</evidence>
<feature type="compositionally biased region" description="Acidic residues" evidence="1">
    <location>
        <begin position="137"/>
        <end position="149"/>
    </location>
</feature>
<evidence type="ECO:0000256" key="1">
    <source>
        <dbReference type="SAM" id="MobiDB-lite"/>
    </source>
</evidence>
<comment type="caution">
    <text evidence="3">The sequence shown here is derived from an EMBL/GenBank/DDBJ whole genome shotgun (WGS) entry which is preliminary data.</text>
</comment>
<keyword evidence="2" id="KW-0472">Membrane</keyword>
<reference evidence="3 4" key="1">
    <citation type="submission" date="2016-07" db="EMBL/GenBank/DDBJ databases">
        <title>Pervasive Adenine N6-methylation of Active Genes in Fungi.</title>
        <authorList>
            <consortium name="DOE Joint Genome Institute"/>
            <person name="Mondo S.J."/>
            <person name="Dannebaum R.O."/>
            <person name="Kuo R.C."/>
            <person name="Labutti K."/>
            <person name="Haridas S."/>
            <person name="Kuo A."/>
            <person name="Salamov A."/>
            <person name="Ahrendt S.R."/>
            <person name="Lipzen A."/>
            <person name="Sullivan W."/>
            <person name="Andreopoulos W.B."/>
            <person name="Clum A."/>
            <person name="Lindquist E."/>
            <person name="Daum C."/>
            <person name="Ramamoorthy G.K."/>
            <person name="Gryganskyi A."/>
            <person name="Culley D."/>
            <person name="Magnuson J.K."/>
            <person name="James T.Y."/>
            <person name="O'Malley M.A."/>
            <person name="Stajich J.E."/>
            <person name="Spatafora J.W."/>
            <person name="Visel A."/>
            <person name="Grigoriev I.V."/>
        </authorList>
    </citation>
    <scope>NUCLEOTIDE SEQUENCE [LARGE SCALE GENOMIC DNA]</scope>
    <source>
        <strain evidence="3 4">CBS 115471</strain>
    </source>
</reference>
<feature type="region of interest" description="Disordered" evidence="1">
    <location>
        <begin position="106"/>
        <end position="162"/>
    </location>
</feature>
<gene>
    <name evidence="3" type="ORF">BCR34DRAFT_582530</name>
</gene>
<evidence type="ECO:0000313" key="3">
    <source>
        <dbReference type="EMBL" id="ORY18958.1"/>
    </source>
</evidence>
<organism evidence="3 4">
    <name type="scientific">Clohesyomyces aquaticus</name>
    <dbReference type="NCBI Taxonomy" id="1231657"/>
    <lineage>
        <taxon>Eukaryota</taxon>
        <taxon>Fungi</taxon>
        <taxon>Dikarya</taxon>
        <taxon>Ascomycota</taxon>
        <taxon>Pezizomycotina</taxon>
        <taxon>Dothideomycetes</taxon>
        <taxon>Pleosporomycetidae</taxon>
        <taxon>Pleosporales</taxon>
        <taxon>Lindgomycetaceae</taxon>
        <taxon>Clohesyomyces</taxon>
    </lineage>
</organism>
<accession>A0A1Y2A8X3</accession>
<dbReference type="AlphaFoldDB" id="A0A1Y2A8X3"/>
<proteinExistence type="predicted"/>
<evidence type="ECO:0000313" key="4">
    <source>
        <dbReference type="Proteomes" id="UP000193144"/>
    </source>
</evidence>
<feature type="compositionally biased region" description="Low complexity" evidence="1">
    <location>
        <begin position="125"/>
        <end position="136"/>
    </location>
</feature>
<feature type="region of interest" description="Disordered" evidence="1">
    <location>
        <begin position="32"/>
        <end position="64"/>
    </location>
</feature>
<dbReference type="Proteomes" id="UP000193144">
    <property type="component" value="Unassembled WGS sequence"/>
</dbReference>
<dbReference type="EMBL" id="MCFA01000004">
    <property type="protein sequence ID" value="ORY18958.1"/>
    <property type="molecule type" value="Genomic_DNA"/>
</dbReference>